<name>A0ABQ1Q398_9BACI</name>
<dbReference type="Pfam" id="PF05130">
    <property type="entry name" value="FlgN"/>
    <property type="match status" value="1"/>
</dbReference>
<organism evidence="3 4">
    <name type="scientific">Pontibacillus salipaludis</name>
    <dbReference type="NCBI Taxonomy" id="1697394"/>
    <lineage>
        <taxon>Bacteria</taxon>
        <taxon>Bacillati</taxon>
        <taxon>Bacillota</taxon>
        <taxon>Bacilli</taxon>
        <taxon>Bacillales</taxon>
        <taxon>Bacillaceae</taxon>
        <taxon>Pontibacillus</taxon>
    </lineage>
</organism>
<evidence type="ECO:0000256" key="1">
    <source>
        <dbReference type="ARBA" id="ARBA00022795"/>
    </source>
</evidence>
<sequence>MSVQPILEVMKKHYALHESLLNLSKKKTEALKSDDIDTLQGLLVEERKHIQGINGIENKRAQLVKEWFRIHSPQAEEETVSTVLAVLPDGNEKDELENQFESFVTVLAQLKEQEQLNTELTKQSLQFVDLTLNMIQPQAKDMNYGNPKGQQAKSGSNRSMFDSKA</sequence>
<keyword evidence="1" id="KW-1005">Bacterial flagellum biogenesis</keyword>
<evidence type="ECO:0008006" key="5">
    <source>
        <dbReference type="Google" id="ProtNLM"/>
    </source>
</evidence>
<feature type="compositionally biased region" description="Polar residues" evidence="2">
    <location>
        <begin position="148"/>
        <end position="165"/>
    </location>
</feature>
<dbReference type="Proteomes" id="UP000642571">
    <property type="component" value="Unassembled WGS sequence"/>
</dbReference>
<dbReference type="InterPro" id="IPR036679">
    <property type="entry name" value="FlgN-like_sf"/>
</dbReference>
<dbReference type="SUPFAM" id="SSF140566">
    <property type="entry name" value="FlgN-like"/>
    <property type="match status" value="1"/>
</dbReference>
<evidence type="ECO:0000313" key="3">
    <source>
        <dbReference type="EMBL" id="GGD10828.1"/>
    </source>
</evidence>
<accession>A0ABQ1Q398</accession>
<proteinExistence type="predicted"/>
<gene>
    <name evidence="3" type="ORF">GCM10011389_18010</name>
</gene>
<dbReference type="EMBL" id="BMIN01000006">
    <property type="protein sequence ID" value="GGD10828.1"/>
    <property type="molecule type" value="Genomic_DNA"/>
</dbReference>
<reference evidence="4" key="1">
    <citation type="journal article" date="2019" name="Int. J. Syst. Evol. Microbiol.">
        <title>The Global Catalogue of Microorganisms (GCM) 10K type strain sequencing project: providing services to taxonomists for standard genome sequencing and annotation.</title>
        <authorList>
            <consortium name="The Broad Institute Genomics Platform"/>
            <consortium name="The Broad Institute Genome Sequencing Center for Infectious Disease"/>
            <person name="Wu L."/>
            <person name="Ma J."/>
        </authorList>
    </citation>
    <scope>NUCLEOTIDE SEQUENCE [LARGE SCALE GENOMIC DNA]</scope>
    <source>
        <strain evidence="4">CGMCC 1.15353</strain>
    </source>
</reference>
<protein>
    <recommendedName>
        <fullName evidence="5">FlgN protein</fullName>
    </recommendedName>
</protein>
<dbReference type="Gene3D" id="1.20.58.300">
    <property type="entry name" value="FlgN-like"/>
    <property type="match status" value="1"/>
</dbReference>
<dbReference type="RefSeq" id="WP_188652948.1">
    <property type="nucleotide sequence ID" value="NZ_BMIN01000006.1"/>
</dbReference>
<evidence type="ECO:0000313" key="4">
    <source>
        <dbReference type="Proteomes" id="UP000642571"/>
    </source>
</evidence>
<dbReference type="InterPro" id="IPR007809">
    <property type="entry name" value="FlgN-like"/>
</dbReference>
<comment type="caution">
    <text evidence="3">The sequence shown here is derived from an EMBL/GenBank/DDBJ whole genome shotgun (WGS) entry which is preliminary data.</text>
</comment>
<feature type="region of interest" description="Disordered" evidence="2">
    <location>
        <begin position="139"/>
        <end position="165"/>
    </location>
</feature>
<keyword evidence="4" id="KW-1185">Reference proteome</keyword>
<evidence type="ECO:0000256" key="2">
    <source>
        <dbReference type="SAM" id="MobiDB-lite"/>
    </source>
</evidence>